<accession>A0ABQ8BM79</accession>
<evidence type="ECO:0000313" key="2">
    <source>
        <dbReference type="EMBL" id="KAH0905907.1"/>
    </source>
</evidence>
<name>A0ABQ8BM79_BRANA</name>
<reference evidence="2 3" key="1">
    <citation type="submission" date="2021-05" db="EMBL/GenBank/DDBJ databases">
        <title>Genome Assembly of Synthetic Allotetraploid Brassica napus Reveals Homoeologous Exchanges between Subgenomes.</title>
        <authorList>
            <person name="Davis J.T."/>
        </authorList>
    </citation>
    <scope>NUCLEOTIDE SEQUENCE [LARGE SCALE GENOMIC DNA]</scope>
    <source>
        <strain evidence="3">cv. Da-Ae</strain>
        <tissue evidence="2">Seedling</tissue>
    </source>
</reference>
<evidence type="ECO:0000256" key="1">
    <source>
        <dbReference type="SAM" id="Phobius"/>
    </source>
</evidence>
<dbReference type="EMBL" id="JAGKQM010000010">
    <property type="protein sequence ID" value="KAH0905907.1"/>
    <property type="molecule type" value="Genomic_DNA"/>
</dbReference>
<keyword evidence="1" id="KW-0812">Transmembrane</keyword>
<keyword evidence="1" id="KW-1133">Transmembrane helix</keyword>
<comment type="caution">
    <text evidence="2">The sequence shown here is derived from an EMBL/GenBank/DDBJ whole genome shotgun (WGS) entry which is preliminary data.</text>
</comment>
<sequence length="124" mass="13935">MEASWIDKGSRKMASSTICSKSFCSSEKLFFFYDPLTFSSSFFPGQILGRNDLDRSIPVNGFPIHIIENRQGSQGSLVRFLNYILFGIYLMIVLGGLCCIHHLVAPYLLGLFDWVRNLGGTIKC</sequence>
<protein>
    <submittedName>
        <fullName evidence="2">Uncharacterized protein</fullName>
    </submittedName>
</protein>
<keyword evidence="3" id="KW-1185">Reference proteome</keyword>
<feature type="transmembrane region" description="Helical" evidence="1">
    <location>
        <begin position="80"/>
        <end position="104"/>
    </location>
</feature>
<keyword evidence="1" id="KW-0472">Membrane</keyword>
<gene>
    <name evidence="2" type="ORF">HID58_037734</name>
</gene>
<organism evidence="2 3">
    <name type="scientific">Brassica napus</name>
    <name type="common">Rape</name>
    <dbReference type="NCBI Taxonomy" id="3708"/>
    <lineage>
        <taxon>Eukaryota</taxon>
        <taxon>Viridiplantae</taxon>
        <taxon>Streptophyta</taxon>
        <taxon>Embryophyta</taxon>
        <taxon>Tracheophyta</taxon>
        <taxon>Spermatophyta</taxon>
        <taxon>Magnoliopsida</taxon>
        <taxon>eudicotyledons</taxon>
        <taxon>Gunneridae</taxon>
        <taxon>Pentapetalae</taxon>
        <taxon>rosids</taxon>
        <taxon>malvids</taxon>
        <taxon>Brassicales</taxon>
        <taxon>Brassicaceae</taxon>
        <taxon>Brassiceae</taxon>
        <taxon>Brassica</taxon>
    </lineage>
</organism>
<dbReference type="Proteomes" id="UP000824890">
    <property type="component" value="Unassembled WGS sequence"/>
</dbReference>
<evidence type="ECO:0000313" key="3">
    <source>
        <dbReference type="Proteomes" id="UP000824890"/>
    </source>
</evidence>
<proteinExistence type="predicted"/>